<evidence type="ECO:0000313" key="4">
    <source>
        <dbReference type="Proteomes" id="UP000215413"/>
    </source>
</evidence>
<feature type="coiled-coil region" evidence="1">
    <location>
        <begin position="335"/>
        <end position="362"/>
    </location>
</feature>
<comment type="caution">
    <text evidence="3">The sequence shown here is derived from an EMBL/GenBank/DDBJ whole genome shotgun (WGS) entry which is preliminary data.</text>
</comment>
<gene>
    <name evidence="3" type="ORF">B9N49_00305</name>
</gene>
<protein>
    <submittedName>
        <fullName evidence="3">N-acetylmuramoyl-L-alanine amidase</fullName>
    </submittedName>
</protein>
<dbReference type="InterPro" id="IPR051922">
    <property type="entry name" value="Bact_Sporulation_Assoc"/>
</dbReference>
<feature type="chain" id="PRO_5012759878" evidence="2">
    <location>
        <begin position="28"/>
        <end position="796"/>
    </location>
</feature>
<evidence type="ECO:0000256" key="1">
    <source>
        <dbReference type="SAM" id="Coils"/>
    </source>
</evidence>
<sequence length="796" mass="91064">MNTKLLKKVLASTLALSMVLPIGVVNADKQNTQQEKSQQTTRISGKDRITTSVEISKSAYTTSENVVLASGFNFADALSAGQLASALNAPLLLSSQNKLDSQTKNEIERLKAKKVYVVGGDNAISKSGVDKNLQSSNINVTRLEGQDRYSTSQKVMEKTKEIINPEYLLIASGKNFPDALAATGFFVNHKSVMVLSDGVTYPQSNLQEIAIGGKNQLPLKGFTGRRVSGKDRYETALEIAKLSFDKNNNAILASGQVFADSLSAVSLTKKHSAPIILTQSNYLTENAKKYLNGKNVFIVGGEKTVVNKILTNITAEERAKIASFNLEEEIEKVLAKKKKNDNVNLEKEIERILAKNQAYQNLIIKQEVEKALSGKQIGKSVDLEKEIEKILDKKQSNQNVDLEKEINRVITKRRLKDSIDSGEKTIADAKKRLADYKEKLKKYKEDPENIKKFEEKIKRMQKENEEYEKTYKAQKARINKRIEEVNNDISLVDYRLNEGAFAFFEWVTEQKLEYPNPQFKKDAENALDILNEYYKKGDIKKTPEDATSYNNLFASFELSQQLKEFRRKAKADMVGTNLTILAKTMVSCNRNVYSSNKNTFNIIEYLYSSEENPINYWYNDGKAVYEELLKIIGEKYSNNWNEWENNAMENAKKEYERIHGKEADLGHFGELLNRKYDVIAIARNSSKNGSNGDIYCLNADDFRNYGRVSSDYAGFFERYKHITNKDQLLRDKKSLETDLNREEMYKKEREERIKSLKNYEDSETDQIRMEIRWIENDLAKWEKEQQEKKAAYDKLK</sequence>
<evidence type="ECO:0000313" key="3">
    <source>
        <dbReference type="EMBL" id="OXZ29098.1"/>
    </source>
</evidence>
<keyword evidence="2" id="KW-0732">Signal</keyword>
<dbReference type="PANTHER" id="PTHR30032">
    <property type="entry name" value="N-ACETYLMURAMOYL-L-ALANINE AMIDASE-RELATED"/>
    <property type="match status" value="1"/>
</dbReference>
<dbReference type="Proteomes" id="UP000215413">
    <property type="component" value="Unassembled WGS sequence"/>
</dbReference>
<name>A0A233V9M8_FINMA</name>
<feature type="coiled-coil region" evidence="1">
    <location>
        <begin position="412"/>
        <end position="488"/>
    </location>
</feature>
<dbReference type="PANTHER" id="PTHR30032:SF8">
    <property type="entry name" value="GERMINATION-SPECIFIC N-ACETYLMURAMOYL-L-ALANINE AMIDASE"/>
    <property type="match status" value="1"/>
</dbReference>
<dbReference type="EMBL" id="NDYC01000004">
    <property type="protein sequence ID" value="OXZ29098.1"/>
    <property type="molecule type" value="Genomic_DNA"/>
</dbReference>
<evidence type="ECO:0000256" key="2">
    <source>
        <dbReference type="SAM" id="SignalP"/>
    </source>
</evidence>
<organism evidence="3 4">
    <name type="scientific">Finegoldia magna</name>
    <name type="common">Peptostreptococcus magnus</name>
    <dbReference type="NCBI Taxonomy" id="1260"/>
    <lineage>
        <taxon>Bacteria</taxon>
        <taxon>Bacillati</taxon>
        <taxon>Bacillota</taxon>
        <taxon>Tissierellia</taxon>
        <taxon>Tissierellales</taxon>
        <taxon>Peptoniphilaceae</taxon>
        <taxon>Finegoldia</taxon>
    </lineage>
</organism>
<dbReference type="AlphaFoldDB" id="A0A233V9M8"/>
<reference evidence="4" key="1">
    <citation type="submission" date="2017-04" db="EMBL/GenBank/DDBJ databases">
        <title>Finegoldia magna isolated from orthopedic joint implant-associated infections.</title>
        <authorList>
            <person name="Bjorklund S."/>
            <person name="Bruggemann H."/>
            <person name="Jensen A."/>
            <person name="Hellmark B."/>
            <person name="Soderquist B."/>
        </authorList>
    </citation>
    <scope>NUCLEOTIDE SEQUENCE [LARGE SCALE GENOMIC DNA]</scope>
    <source>
        <strain evidence="4">CCUG 54800</strain>
    </source>
</reference>
<dbReference type="Gene3D" id="3.40.50.12090">
    <property type="match status" value="3"/>
</dbReference>
<feature type="signal peptide" evidence="2">
    <location>
        <begin position="1"/>
        <end position="27"/>
    </location>
</feature>
<proteinExistence type="predicted"/>
<dbReference type="RefSeq" id="WP_094205044.1">
    <property type="nucleotide sequence ID" value="NZ_NDYC01000004.1"/>
</dbReference>
<dbReference type="Pfam" id="PF04122">
    <property type="entry name" value="CW_binding_2"/>
    <property type="match status" value="3"/>
</dbReference>
<keyword evidence="1" id="KW-0175">Coiled coil</keyword>
<accession>A0A233V9M8</accession>
<dbReference type="InterPro" id="IPR007253">
    <property type="entry name" value="Cell_wall-bd_2"/>
</dbReference>